<dbReference type="AlphaFoldDB" id="A0A5E4NNS9"/>
<proteinExistence type="predicted"/>
<feature type="domain" description="Reverse transcriptase" evidence="1">
    <location>
        <begin position="43"/>
        <end position="202"/>
    </location>
</feature>
<dbReference type="InterPro" id="IPR000477">
    <property type="entry name" value="RT_dom"/>
</dbReference>
<accession>A0A5E4NNS9</accession>
<keyword evidence="2" id="KW-0548">Nucleotidyltransferase</keyword>
<dbReference type="InterPro" id="IPR043502">
    <property type="entry name" value="DNA/RNA_pol_sf"/>
</dbReference>
<dbReference type="GO" id="GO:0003964">
    <property type="term" value="F:RNA-directed DNA polymerase activity"/>
    <property type="evidence" value="ECO:0007669"/>
    <property type="project" value="UniProtKB-KW"/>
</dbReference>
<evidence type="ECO:0000313" key="2">
    <source>
        <dbReference type="EMBL" id="VVC45475.1"/>
    </source>
</evidence>
<dbReference type="PANTHER" id="PTHR19446">
    <property type="entry name" value="REVERSE TRANSCRIPTASES"/>
    <property type="match status" value="1"/>
</dbReference>
<protein>
    <submittedName>
        <fullName evidence="2">Reverse transcriptase domain</fullName>
    </submittedName>
</protein>
<keyword evidence="3" id="KW-1185">Reference proteome</keyword>
<feature type="non-terminal residue" evidence="2">
    <location>
        <position position="202"/>
    </location>
</feature>
<evidence type="ECO:0000259" key="1">
    <source>
        <dbReference type="PROSITE" id="PS50878"/>
    </source>
</evidence>
<dbReference type="SUPFAM" id="SSF56672">
    <property type="entry name" value="DNA/RNA polymerases"/>
    <property type="match status" value="1"/>
</dbReference>
<dbReference type="EMBL" id="CABPRJ010002403">
    <property type="protein sequence ID" value="VVC45475.1"/>
    <property type="molecule type" value="Genomic_DNA"/>
</dbReference>
<dbReference type="OrthoDB" id="6627636at2759"/>
<keyword evidence="2" id="KW-0808">Transferase</keyword>
<keyword evidence="2" id="KW-0695">RNA-directed DNA polymerase</keyword>
<evidence type="ECO:0000313" key="3">
    <source>
        <dbReference type="Proteomes" id="UP000325440"/>
    </source>
</evidence>
<dbReference type="PROSITE" id="PS50878">
    <property type="entry name" value="RT_POL"/>
    <property type="match status" value="1"/>
</dbReference>
<organism evidence="2 3">
    <name type="scientific">Cinara cedri</name>
    <dbReference type="NCBI Taxonomy" id="506608"/>
    <lineage>
        <taxon>Eukaryota</taxon>
        <taxon>Metazoa</taxon>
        <taxon>Ecdysozoa</taxon>
        <taxon>Arthropoda</taxon>
        <taxon>Hexapoda</taxon>
        <taxon>Insecta</taxon>
        <taxon>Pterygota</taxon>
        <taxon>Neoptera</taxon>
        <taxon>Paraneoptera</taxon>
        <taxon>Hemiptera</taxon>
        <taxon>Sternorrhyncha</taxon>
        <taxon>Aphidomorpha</taxon>
        <taxon>Aphidoidea</taxon>
        <taxon>Aphididae</taxon>
        <taxon>Lachninae</taxon>
        <taxon>Cinara</taxon>
    </lineage>
</organism>
<gene>
    <name evidence="2" type="ORF">CINCED_3A004633</name>
</gene>
<sequence length="202" mass="23353">MDVFNELWSINLKLSTGPDGISARFLKECSFILSPIITFLFNKSLKTDIFPNIWKFSFVSPIYKKGNKLLVTNYRPIFKISILPKIFSKLVNKQLFPLCERLFSNEQHGFRPGRSSLTNLGIIKQFILESINIQAQVDVIYTEFEKAFDRVSHSLLLIKLKKFGFDNPLLSWFESILTNRVQAVKYENHISDQINISSSVPQ</sequence>
<name>A0A5E4NNS9_9HEMI</name>
<reference evidence="2 3" key="1">
    <citation type="submission" date="2019-08" db="EMBL/GenBank/DDBJ databases">
        <authorList>
            <person name="Alioto T."/>
            <person name="Alioto T."/>
            <person name="Gomez Garrido J."/>
        </authorList>
    </citation>
    <scope>NUCLEOTIDE SEQUENCE [LARGE SCALE GENOMIC DNA]</scope>
</reference>
<dbReference type="Pfam" id="PF00078">
    <property type="entry name" value="RVT_1"/>
    <property type="match status" value="1"/>
</dbReference>
<dbReference type="Proteomes" id="UP000325440">
    <property type="component" value="Unassembled WGS sequence"/>
</dbReference>